<reference evidence="1" key="1">
    <citation type="submission" date="2018-12" db="EMBL/GenBank/DDBJ databases">
        <authorList>
            <person name="Will S."/>
            <person name="Neumann-Schaal M."/>
            <person name="Henke P."/>
        </authorList>
    </citation>
    <scope>NUCLEOTIDE SEQUENCE</scope>
    <source>
        <strain evidence="1">PCC 7102</strain>
    </source>
</reference>
<gene>
    <name evidence="1" type="ORF">DSM106972_093070</name>
</gene>
<dbReference type="AlphaFoldDB" id="A0A433ULE5"/>
<proteinExistence type="predicted"/>
<evidence type="ECO:0000313" key="1">
    <source>
        <dbReference type="EMBL" id="RUS94670.1"/>
    </source>
</evidence>
<sequence>MNVQVIILVDSQPNEDDLSNLKLAASKLTNRQSSIAVHVNKEGRYYALTTNFTMKNVAQYKVVDDIDEEFQFWTVELNGYQETIIRFPR</sequence>
<dbReference type="EMBL" id="RSCL01000047">
    <property type="protein sequence ID" value="RUS94670.1"/>
    <property type="molecule type" value="Genomic_DNA"/>
</dbReference>
<reference evidence="1" key="2">
    <citation type="journal article" date="2019" name="Genome Biol. Evol.">
        <title>Day and night: Metabolic profiles and evolutionary relationships of six axenic non-marine cyanobacteria.</title>
        <authorList>
            <person name="Will S.E."/>
            <person name="Henke P."/>
            <person name="Boedeker C."/>
            <person name="Huang S."/>
            <person name="Brinkmann H."/>
            <person name="Rohde M."/>
            <person name="Jarek M."/>
            <person name="Friedl T."/>
            <person name="Seufert S."/>
            <person name="Schumacher M."/>
            <person name="Overmann J."/>
            <person name="Neumann-Schaal M."/>
            <person name="Petersen J."/>
        </authorList>
    </citation>
    <scope>NUCLEOTIDE SEQUENCE [LARGE SCALE GENOMIC DNA]</scope>
    <source>
        <strain evidence="1">PCC 7102</strain>
    </source>
</reference>
<name>A0A433ULE5_9CYAN</name>
<dbReference type="RefSeq" id="WP_127087238.1">
    <property type="nucleotide sequence ID" value="NZ_RSCL01000047.1"/>
</dbReference>
<organism evidence="1 2">
    <name type="scientific">Dulcicalothrix desertica PCC 7102</name>
    <dbReference type="NCBI Taxonomy" id="232991"/>
    <lineage>
        <taxon>Bacteria</taxon>
        <taxon>Bacillati</taxon>
        <taxon>Cyanobacteriota</taxon>
        <taxon>Cyanophyceae</taxon>
        <taxon>Nostocales</taxon>
        <taxon>Calotrichaceae</taxon>
        <taxon>Dulcicalothrix</taxon>
    </lineage>
</organism>
<evidence type="ECO:0000313" key="2">
    <source>
        <dbReference type="Proteomes" id="UP000271624"/>
    </source>
</evidence>
<dbReference type="Proteomes" id="UP000271624">
    <property type="component" value="Unassembled WGS sequence"/>
</dbReference>
<protein>
    <submittedName>
        <fullName evidence="1">Uncharacterized protein</fullName>
    </submittedName>
</protein>
<keyword evidence="2" id="KW-1185">Reference proteome</keyword>
<dbReference type="OrthoDB" id="574311at2"/>
<comment type="caution">
    <text evidence="1">The sequence shown here is derived from an EMBL/GenBank/DDBJ whole genome shotgun (WGS) entry which is preliminary data.</text>
</comment>
<accession>A0A433ULE5</accession>